<dbReference type="EMBL" id="JABEQN010000009">
    <property type="protein sequence ID" value="MBB2193782.1"/>
    <property type="molecule type" value="Genomic_DNA"/>
</dbReference>
<sequence>MGPEELSIIMSPQFINATFRAGEDWYNNLMERKRAVEQQAQEAARQNQLHALRAANANLWQFNSDLLRELSNKRLENREQSAALSVAERDLFLANAANAGLSSRLEQVTSPPKPVEAVPDLATFTADLQASVQRAIANEQKRKADEAATAAMASERRSQERILVQAQAQAQELAQVRAERDEAKTGLEAARADGYRLQSEVDLATSALKTKDILVTALEAERRDNALAAQAIEAAGMTVMYVTAQAMEAWAAQGKAPMLDNLMTSHAKAGGKPMTMREYLWFATLIREMKARHVPDHLIRARCAVDGIEDFLARKADVSDRRVAFTLP</sequence>
<dbReference type="AlphaFoldDB" id="A0A7W4IKR3"/>
<gene>
    <name evidence="2" type="ORF">HLH25_09020</name>
    <name evidence="1" type="ORF">HLH26_08840</name>
</gene>
<comment type="caution">
    <text evidence="1">The sequence shown here is derived from an EMBL/GenBank/DDBJ whole genome shotgun (WGS) entry which is preliminary data.</text>
</comment>
<evidence type="ECO:0000313" key="2">
    <source>
        <dbReference type="EMBL" id="MBB2193782.1"/>
    </source>
</evidence>
<name>A0A7W4IKR3_9PROT</name>
<reference evidence="3 4" key="1">
    <citation type="submission" date="2020-04" db="EMBL/GenBank/DDBJ databases">
        <title>Description of novel Gluconacetobacter.</title>
        <authorList>
            <person name="Sombolestani A."/>
        </authorList>
    </citation>
    <scope>NUCLEOTIDE SEQUENCE [LARGE SCALE GENOMIC DNA]</scope>
    <source>
        <strain evidence="2 3">LMG 1728</strain>
        <strain evidence="1 4">LMG 1731</strain>
    </source>
</reference>
<dbReference type="Proteomes" id="UP000561077">
    <property type="component" value="Unassembled WGS sequence"/>
</dbReference>
<organism evidence="1 4">
    <name type="scientific">Gluconacetobacter dulcium</name>
    <dbReference type="NCBI Taxonomy" id="2729096"/>
    <lineage>
        <taxon>Bacteria</taxon>
        <taxon>Pseudomonadati</taxon>
        <taxon>Pseudomonadota</taxon>
        <taxon>Alphaproteobacteria</taxon>
        <taxon>Acetobacterales</taxon>
        <taxon>Acetobacteraceae</taxon>
        <taxon>Gluconacetobacter</taxon>
    </lineage>
</organism>
<protein>
    <submittedName>
        <fullName evidence="1">Uncharacterized protein</fullName>
    </submittedName>
</protein>
<dbReference type="RefSeq" id="WP_182973749.1">
    <property type="nucleotide sequence ID" value="NZ_JABEQN010000009.1"/>
</dbReference>
<proteinExistence type="predicted"/>
<evidence type="ECO:0000313" key="4">
    <source>
        <dbReference type="Proteomes" id="UP000561077"/>
    </source>
</evidence>
<keyword evidence="3" id="KW-1185">Reference proteome</keyword>
<evidence type="ECO:0000313" key="1">
    <source>
        <dbReference type="EMBL" id="MBB2164646.1"/>
    </source>
</evidence>
<evidence type="ECO:0000313" key="3">
    <source>
        <dbReference type="Proteomes" id="UP000540490"/>
    </source>
</evidence>
<dbReference type="Proteomes" id="UP000540490">
    <property type="component" value="Unassembled WGS sequence"/>
</dbReference>
<dbReference type="EMBL" id="JABEQO010000009">
    <property type="protein sequence ID" value="MBB2164646.1"/>
    <property type="molecule type" value="Genomic_DNA"/>
</dbReference>
<accession>A0A7W4IKR3</accession>